<dbReference type="GO" id="GO:0046103">
    <property type="term" value="P:inosine biosynthetic process"/>
    <property type="evidence" value="ECO:0007669"/>
    <property type="project" value="TreeGrafter"/>
</dbReference>
<dbReference type="AlphaFoldDB" id="A0A5R9GBV3"/>
<evidence type="ECO:0000256" key="5">
    <source>
        <dbReference type="ARBA" id="ARBA00022801"/>
    </source>
</evidence>
<dbReference type="PANTHER" id="PTHR11409:SF43">
    <property type="entry name" value="ADENOSINE DEAMINASE"/>
    <property type="match status" value="1"/>
</dbReference>
<dbReference type="GO" id="GO:0006154">
    <property type="term" value="P:adenosine catabolic process"/>
    <property type="evidence" value="ECO:0007669"/>
    <property type="project" value="TreeGrafter"/>
</dbReference>
<dbReference type="GO" id="GO:0046872">
    <property type="term" value="F:metal ion binding"/>
    <property type="evidence" value="ECO:0007669"/>
    <property type="project" value="UniProtKB-KW"/>
</dbReference>
<name>A0A5R9GBV3_9BACL</name>
<evidence type="ECO:0000259" key="7">
    <source>
        <dbReference type="Pfam" id="PF00962"/>
    </source>
</evidence>
<evidence type="ECO:0000313" key="9">
    <source>
        <dbReference type="Proteomes" id="UP000309676"/>
    </source>
</evidence>
<dbReference type="InterPro" id="IPR032466">
    <property type="entry name" value="Metal_Hydrolase"/>
</dbReference>
<dbReference type="CDD" id="cd01320">
    <property type="entry name" value="ADA"/>
    <property type="match status" value="1"/>
</dbReference>
<dbReference type="PANTHER" id="PTHR11409">
    <property type="entry name" value="ADENOSINE DEAMINASE"/>
    <property type="match status" value="1"/>
</dbReference>
<protein>
    <recommendedName>
        <fullName evidence="3">adenosine deaminase</fullName>
        <ecNumber evidence="3">3.5.4.4</ecNumber>
    </recommendedName>
</protein>
<dbReference type="RefSeq" id="WP_138193550.1">
    <property type="nucleotide sequence ID" value="NZ_VCIW01000004.1"/>
</dbReference>
<organism evidence="8 9">
    <name type="scientific">Paenibacillus antri</name>
    <dbReference type="NCBI Taxonomy" id="2582848"/>
    <lineage>
        <taxon>Bacteria</taxon>
        <taxon>Bacillati</taxon>
        <taxon>Bacillota</taxon>
        <taxon>Bacilli</taxon>
        <taxon>Bacillales</taxon>
        <taxon>Paenibacillaceae</taxon>
        <taxon>Paenibacillus</taxon>
    </lineage>
</organism>
<comment type="caution">
    <text evidence="8">The sequence shown here is derived from an EMBL/GenBank/DDBJ whole genome shotgun (WGS) entry which is preliminary data.</text>
</comment>
<sequence length="340" mass="37650">MDITKLPKVDLHLHLDGSVKPETIVDLASEEGVELPGADKETISSLMQVKGECASLKEYLGKFLFVGRFLHTSYALERIAYELVEQASEQNCKYIEVRFGPQLHRGRGLSAEEVIHAVIEGLRRGEEAFGVKARGIAACLRSHSDALNREVITAASEYLGKGIVAVDLAGDEASFPAERFADVFRHARRRDIPITIHAGEAAGPKNIYDAVTKLGASRIGHGVRLQEDADAYRLVRERRIPLEMCPVSNIQTKASPGWSAYPIRDYFDQELMVTVNTDNLTVSDTNLGKEYAMLQEHFAFRPQELKRLVLNGVDAAFLPDAEKKALRASMASEFERLGIA</sequence>
<evidence type="ECO:0000313" key="8">
    <source>
        <dbReference type="EMBL" id="TLS52559.1"/>
    </source>
</evidence>
<accession>A0A5R9GBV3</accession>
<dbReference type="GO" id="GO:0004000">
    <property type="term" value="F:adenosine deaminase activity"/>
    <property type="evidence" value="ECO:0007669"/>
    <property type="project" value="UniProtKB-ARBA"/>
</dbReference>
<comment type="cofactor">
    <cofactor evidence="1">
        <name>Zn(2+)</name>
        <dbReference type="ChEBI" id="CHEBI:29105"/>
    </cofactor>
</comment>
<keyword evidence="9" id="KW-1185">Reference proteome</keyword>
<dbReference type="OrthoDB" id="9779574at2"/>
<dbReference type="Proteomes" id="UP000309676">
    <property type="component" value="Unassembled WGS sequence"/>
</dbReference>
<evidence type="ECO:0000256" key="6">
    <source>
        <dbReference type="ARBA" id="ARBA00022833"/>
    </source>
</evidence>
<evidence type="ECO:0000256" key="2">
    <source>
        <dbReference type="ARBA" id="ARBA00006676"/>
    </source>
</evidence>
<evidence type="ECO:0000256" key="4">
    <source>
        <dbReference type="ARBA" id="ARBA00022723"/>
    </source>
</evidence>
<dbReference type="EMBL" id="VCIW01000004">
    <property type="protein sequence ID" value="TLS52559.1"/>
    <property type="molecule type" value="Genomic_DNA"/>
</dbReference>
<dbReference type="NCBIfam" id="TIGR01430">
    <property type="entry name" value="aden_deam"/>
    <property type="match status" value="1"/>
</dbReference>
<dbReference type="GO" id="GO:0043103">
    <property type="term" value="P:hypoxanthine salvage"/>
    <property type="evidence" value="ECO:0007669"/>
    <property type="project" value="TreeGrafter"/>
</dbReference>
<dbReference type="Gene3D" id="3.20.20.140">
    <property type="entry name" value="Metal-dependent hydrolases"/>
    <property type="match status" value="1"/>
</dbReference>
<evidence type="ECO:0000256" key="3">
    <source>
        <dbReference type="ARBA" id="ARBA00012784"/>
    </source>
</evidence>
<dbReference type="EC" id="3.5.4.4" evidence="3"/>
<reference evidence="8 9" key="1">
    <citation type="submission" date="2019-05" db="EMBL/GenBank/DDBJ databases">
        <authorList>
            <person name="Narsing Rao M.P."/>
            <person name="Li W.J."/>
        </authorList>
    </citation>
    <scope>NUCLEOTIDE SEQUENCE [LARGE SCALE GENOMIC DNA]</scope>
    <source>
        <strain evidence="8 9">SYSU_K30003</strain>
    </source>
</reference>
<dbReference type="GO" id="GO:0005829">
    <property type="term" value="C:cytosol"/>
    <property type="evidence" value="ECO:0007669"/>
    <property type="project" value="TreeGrafter"/>
</dbReference>
<feature type="domain" description="Adenosine deaminase" evidence="7">
    <location>
        <begin position="7"/>
        <end position="329"/>
    </location>
</feature>
<keyword evidence="5 8" id="KW-0378">Hydrolase</keyword>
<gene>
    <name evidence="8" type="primary">add</name>
    <name evidence="8" type="ORF">FE782_07940</name>
</gene>
<keyword evidence="6" id="KW-0862">Zinc</keyword>
<dbReference type="InterPro" id="IPR006330">
    <property type="entry name" value="Ado/ade_deaminase"/>
</dbReference>
<dbReference type="Pfam" id="PF00962">
    <property type="entry name" value="A_deaminase"/>
    <property type="match status" value="1"/>
</dbReference>
<proteinExistence type="inferred from homology"/>
<dbReference type="SUPFAM" id="SSF51556">
    <property type="entry name" value="Metallo-dependent hydrolases"/>
    <property type="match status" value="1"/>
</dbReference>
<keyword evidence="4" id="KW-0479">Metal-binding</keyword>
<dbReference type="InterPro" id="IPR001365">
    <property type="entry name" value="A_deaminase_dom"/>
</dbReference>
<comment type="similarity">
    <text evidence="2">Belongs to the metallo-dependent hydrolases superfamily. Adenosine and AMP deaminases family.</text>
</comment>
<evidence type="ECO:0000256" key="1">
    <source>
        <dbReference type="ARBA" id="ARBA00001947"/>
    </source>
</evidence>